<sequence length="497" mass="56407">MSAREIRQSLMETPLSKEHQNLILAQKKEECINGNSSLTTGYCPQVWDSILCWAEAPPGTLSSQHCPSYIAGFKSGNATKYCTENGTWFWFNNSIVNNTWTNYTECLNGPTGTIVTPPSNEGNLTLIPKYLPAVKAISQIGYSVSLFTLIIAFIILASFKKLRCPRNILHMHLFISFILRAGLSLLKNTLFVGGLGLASDIAVAVDGQYIHDEMTLNWSCKLLISLWQYFILANYSWILMEGLYLHNLIFLALFSDTSAITTYIILGWGLPLLCVIPWVIIRATLDDRLCWTAYSNHNYFLLIRIPITVSILLNFGLFLNIVRVLLLKLTASISEEKRRFRRWAKSTLVLMPLFGVHYAIFLGMQYGFDEWVELIWLLCDTTFSSFQGFFVAVLYCFLNGEVQAEVLKRGRNQQQAYSMSEKSSMPIMGIFRNKKNRKRGGSTIESCMTSFISSVTTDPQRRMTLQSNDVNQLNESKTEASLLQKGNMQKNEMDMNN</sequence>
<keyword evidence="10" id="KW-0807">Transducer</keyword>
<evidence type="ECO:0000256" key="4">
    <source>
        <dbReference type="ARBA" id="ARBA00022692"/>
    </source>
</evidence>
<dbReference type="Gene3D" id="1.20.1070.10">
    <property type="entry name" value="Rhodopsin 7-helix transmembrane proteins"/>
    <property type="match status" value="1"/>
</dbReference>
<reference evidence="14" key="1">
    <citation type="submission" date="2022-01" db="EMBL/GenBank/DDBJ databases">
        <authorList>
            <person name="King R."/>
        </authorList>
    </citation>
    <scope>NUCLEOTIDE SEQUENCE</scope>
</reference>
<dbReference type="FunFam" id="1.20.1070.10:FF:000527">
    <property type="entry name" value="Parathyroid hormone/parathyroid hormone-related peptide receptor"/>
    <property type="match status" value="1"/>
</dbReference>
<dbReference type="InterPro" id="IPR036445">
    <property type="entry name" value="GPCR_2_extracell_dom_sf"/>
</dbReference>
<evidence type="ECO:0000256" key="1">
    <source>
        <dbReference type="ARBA" id="ARBA00004651"/>
    </source>
</evidence>
<dbReference type="PANTHER" id="PTHR45620">
    <property type="entry name" value="PDF RECEPTOR-LIKE PROTEIN-RELATED"/>
    <property type="match status" value="1"/>
</dbReference>
<feature type="transmembrane region" description="Helical" evidence="11">
    <location>
        <begin position="374"/>
        <end position="398"/>
    </location>
</feature>
<keyword evidence="15" id="KW-1185">Reference proteome</keyword>
<feature type="transmembrane region" description="Helical" evidence="11">
    <location>
        <begin position="301"/>
        <end position="326"/>
    </location>
</feature>
<evidence type="ECO:0000256" key="3">
    <source>
        <dbReference type="ARBA" id="ARBA00022475"/>
    </source>
</evidence>
<dbReference type="Pfam" id="PF00002">
    <property type="entry name" value="7tm_2"/>
    <property type="match status" value="1"/>
</dbReference>
<dbReference type="SUPFAM" id="SSF111418">
    <property type="entry name" value="Hormone receptor domain"/>
    <property type="match status" value="1"/>
</dbReference>
<dbReference type="EMBL" id="OV725079">
    <property type="protein sequence ID" value="CAH1395604.1"/>
    <property type="molecule type" value="Genomic_DNA"/>
</dbReference>
<feature type="transmembrane region" description="Helical" evidence="11">
    <location>
        <begin position="347"/>
        <end position="368"/>
    </location>
</feature>
<gene>
    <name evidence="14" type="ORF">NEZAVI_LOCUS5851</name>
</gene>
<accession>A0A9P0MGY5</accession>
<keyword evidence="9" id="KW-0325">Glycoprotein</keyword>
<dbReference type="InterPro" id="IPR000832">
    <property type="entry name" value="GPCR_2_secretin-like"/>
</dbReference>
<feature type="transmembrane region" description="Helical" evidence="11">
    <location>
        <begin position="140"/>
        <end position="159"/>
    </location>
</feature>
<dbReference type="PANTHER" id="PTHR45620:SF1">
    <property type="entry name" value="G-PROTEIN COUPLED RECEPTORS FAMILY 2 PROFILE 2 DOMAIN-CONTAINING PROTEIN"/>
    <property type="match status" value="1"/>
</dbReference>
<evidence type="ECO:0000259" key="12">
    <source>
        <dbReference type="PROSITE" id="PS50227"/>
    </source>
</evidence>
<dbReference type="PROSITE" id="PS00650">
    <property type="entry name" value="G_PROTEIN_RECEP_F2_2"/>
    <property type="match status" value="1"/>
</dbReference>
<dbReference type="Pfam" id="PF02793">
    <property type="entry name" value="HRM"/>
    <property type="match status" value="1"/>
</dbReference>
<feature type="domain" description="G-protein coupled receptors family 2 profile 1" evidence="12">
    <location>
        <begin position="30"/>
        <end position="106"/>
    </location>
</feature>
<dbReference type="SMART" id="SM00008">
    <property type="entry name" value="HormR"/>
    <property type="match status" value="1"/>
</dbReference>
<evidence type="ECO:0000256" key="5">
    <source>
        <dbReference type="ARBA" id="ARBA00022989"/>
    </source>
</evidence>
<dbReference type="PRINTS" id="PR00249">
    <property type="entry name" value="GPCRSECRETIN"/>
</dbReference>
<dbReference type="GO" id="GO:0007188">
    <property type="term" value="P:adenylate cyclase-modulating G protein-coupled receptor signaling pathway"/>
    <property type="evidence" value="ECO:0007669"/>
    <property type="project" value="TreeGrafter"/>
</dbReference>
<dbReference type="AlphaFoldDB" id="A0A9P0MGY5"/>
<dbReference type="PROSITE" id="PS00649">
    <property type="entry name" value="G_PROTEIN_RECEP_F2_1"/>
    <property type="match status" value="1"/>
</dbReference>
<dbReference type="InterPro" id="IPR050332">
    <property type="entry name" value="GPCR_2"/>
</dbReference>
<keyword evidence="7 11" id="KW-0472">Membrane</keyword>
<comment type="similarity">
    <text evidence="2">Belongs to the G-protein coupled receptor 2 family.</text>
</comment>
<comment type="subcellular location">
    <subcellularLocation>
        <location evidence="1">Cell membrane</location>
        <topology evidence="1">Multi-pass membrane protein</topology>
    </subcellularLocation>
</comment>
<dbReference type="OrthoDB" id="16753at2759"/>
<dbReference type="PROSITE" id="PS50261">
    <property type="entry name" value="G_PROTEIN_RECEP_F2_4"/>
    <property type="match status" value="1"/>
</dbReference>
<evidence type="ECO:0000256" key="9">
    <source>
        <dbReference type="ARBA" id="ARBA00023180"/>
    </source>
</evidence>
<feature type="transmembrane region" description="Helical" evidence="11">
    <location>
        <begin position="226"/>
        <end position="253"/>
    </location>
</feature>
<dbReference type="Gene3D" id="4.10.1240.10">
    <property type="entry name" value="GPCR, family 2, extracellular hormone receptor domain"/>
    <property type="match status" value="1"/>
</dbReference>
<dbReference type="SUPFAM" id="SSF81321">
    <property type="entry name" value="Family A G protein-coupled receptor-like"/>
    <property type="match status" value="1"/>
</dbReference>
<organism evidence="14 15">
    <name type="scientific">Nezara viridula</name>
    <name type="common">Southern green stink bug</name>
    <name type="synonym">Cimex viridulus</name>
    <dbReference type="NCBI Taxonomy" id="85310"/>
    <lineage>
        <taxon>Eukaryota</taxon>
        <taxon>Metazoa</taxon>
        <taxon>Ecdysozoa</taxon>
        <taxon>Arthropoda</taxon>
        <taxon>Hexapoda</taxon>
        <taxon>Insecta</taxon>
        <taxon>Pterygota</taxon>
        <taxon>Neoptera</taxon>
        <taxon>Paraneoptera</taxon>
        <taxon>Hemiptera</taxon>
        <taxon>Heteroptera</taxon>
        <taxon>Panheteroptera</taxon>
        <taxon>Pentatomomorpha</taxon>
        <taxon>Pentatomoidea</taxon>
        <taxon>Pentatomidae</taxon>
        <taxon>Pentatominae</taxon>
        <taxon>Nezara</taxon>
    </lineage>
</organism>
<protein>
    <submittedName>
        <fullName evidence="14">Uncharacterized protein</fullName>
    </submittedName>
</protein>
<evidence type="ECO:0000256" key="6">
    <source>
        <dbReference type="ARBA" id="ARBA00023040"/>
    </source>
</evidence>
<dbReference type="InterPro" id="IPR001879">
    <property type="entry name" value="GPCR_2_extracellular_dom"/>
</dbReference>
<evidence type="ECO:0000259" key="13">
    <source>
        <dbReference type="PROSITE" id="PS50261"/>
    </source>
</evidence>
<feature type="transmembrane region" description="Helical" evidence="11">
    <location>
        <begin position="168"/>
        <end position="186"/>
    </location>
</feature>
<keyword evidence="4 11" id="KW-0812">Transmembrane</keyword>
<proteinExistence type="inferred from homology"/>
<dbReference type="GO" id="GO:0017046">
    <property type="term" value="F:peptide hormone binding"/>
    <property type="evidence" value="ECO:0007669"/>
    <property type="project" value="TreeGrafter"/>
</dbReference>
<name>A0A9P0MGY5_NEZVI</name>
<dbReference type="GO" id="GO:0007166">
    <property type="term" value="P:cell surface receptor signaling pathway"/>
    <property type="evidence" value="ECO:0007669"/>
    <property type="project" value="InterPro"/>
</dbReference>
<keyword evidence="5 11" id="KW-1133">Transmembrane helix</keyword>
<dbReference type="Proteomes" id="UP001152798">
    <property type="component" value="Chromosome 3"/>
</dbReference>
<dbReference type="GO" id="GO:0008528">
    <property type="term" value="F:G protein-coupled peptide receptor activity"/>
    <property type="evidence" value="ECO:0007669"/>
    <property type="project" value="TreeGrafter"/>
</dbReference>
<evidence type="ECO:0000313" key="15">
    <source>
        <dbReference type="Proteomes" id="UP001152798"/>
    </source>
</evidence>
<evidence type="ECO:0000256" key="7">
    <source>
        <dbReference type="ARBA" id="ARBA00023136"/>
    </source>
</evidence>
<evidence type="ECO:0000256" key="11">
    <source>
        <dbReference type="SAM" id="Phobius"/>
    </source>
</evidence>
<evidence type="ECO:0000256" key="10">
    <source>
        <dbReference type="ARBA" id="ARBA00023224"/>
    </source>
</evidence>
<keyword evidence="8" id="KW-0675">Receptor</keyword>
<keyword evidence="3" id="KW-1003">Cell membrane</keyword>
<dbReference type="GO" id="GO:0005886">
    <property type="term" value="C:plasma membrane"/>
    <property type="evidence" value="ECO:0007669"/>
    <property type="project" value="UniProtKB-SubCell"/>
</dbReference>
<evidence type="ECO:0000256" key="8">
    <source>
        <dbReference type="ARBA" id="ARBA00023170"/>
    </source>
</evidence>
<dbReference type="CDD" id="cd15273">
    <property type="entry name" value="7tmB1_NPR_B7_insect-like"/>
    <property type="match status" value="1"/>
</dbReference>
<feature type="domain" description="G-protein coupled receptors family 2 profile 2" evidence="13">
    <location>
        <begin position="134"/>
        <end position="399"/>
    </location>
</feature>
<dbReference type="InterPro" id="IPR017983">
    <property type="entry name" value="GPCR_2_secretin-like_CS"/>
</dbReference>
<evidence type="ECO:0000256" key="2">
    <source>
        <dbReference type="ARBA" id="ARBA00005314"/>
    </source>
</evidence>
<evidence type="ECO:0000313" key="14">
    <source>
        <dbReference type="EMBL" id="CAH1395604.1"/>
    </source>
</evidence>
<dbReference type="InterPro" id="IPR017981">
    <property type="entry name" value="GPCR_2-like_7TM"/>
</dbReference>
<keyword evidence="6" id="KW-0297">G-protein coupled receptor</keyword>
<dbReference type="PROSITE" id="PS50227">
    <property type="entry name" value="G_PROTEIN_RECEP_F2_3"/>
    <property type="match status" value="1"/>
</dbReference>
<feature type="transmembrane region" description="Helical" evidence="11">
    <location>
        <begin position="260"/>
        <end position="281"/>
    </location>
</feature>